<organism evidence="3 4">
    <name type="scientific">Thalassiosira oceanica</name>
    <name type="common">Marine diatom</name>
    <dbReference type="NCBI Taxonomy" id="159749"/>
    <lineage>
        <taxon>Eukaryota</taxon>
        <taxon>Sar</taxon>
        <taxon>Stramenopiles</taxon>
        <taxon>Ochrophyta</taxon>
        <taxon>Bacillariophyta</taxon>
        <taxon>Coscinodiscophyceae</taxon>
        <taxon>Thalassiosirophycidae</taxon>
        <taxon>Thalassiosirales</taxon>
        <taxon>Thalassiosiraceae</taxon>
        <taxon>Thalassiosira</taxon>
    </lineage>
</organism>
<keyword evidence="1" id="KW-0793">Thylakoid</keyword>
<accession>K0QYH8</accession>
<dbReference type="InterPro" id="IPR023222">
    <property type="entry name" value="PsbQ-like_dom_sf"/>
</dbReference>
<feature type="region of interest" description="Disordered" evidence="2">
    <location>
        <begin position="17"/>
        <end position="69"/>
    </location>
</feature>
<dbReference type="Proteomes" id="UP000266841">
    <property type="component" value="Unassembled WGS sequence"/>
</dbReference>
<sequence length="215" mass="24165">MRFSDVFSFSVGDHLHLRPSSSSCHRPRLHAPCHPNPCPVPPNHRRRRNQTRRHPQNQNLLPPPTPPRTRVAATVVGRPDQASAGYGADAKIELPDVIQGMSDRQTKQCLVESLGNRECLVYLDPDNQLYKGSEATLFLERLNGSMNALQDLPTYIETKQWNKVQGVMTGPMGTLSLTMNELVKTLEPNDPSREKCKSLSIAIRNDLYSISGFRR</sequence>
<keyword evidence="4" id="KW-1185">Reference proteome</keyword>
<comment type="caution">
    <text evidence="3">The sequence shown here is derived from an EMBL/GenBank/DDBJ whole genome shotgun (WGS) entry which is preliminary data.</text>
</comment>
<dbReference type="Gene3D" id="1.20.120.290">
    <property type="entry name" value="Oxygen-evolving enhancer protein 3 (PsbQ), four-helix up-down bundle"/>
    <property type="match status" value="1"/>
</dbReference>
<dbReference type="AlphaFoldDB" id="K0QYH8"/>
<protein>
    <submittedName>
        <fullName evidence="3">Uncharacterized protein</fullName>
    </submittedName>
</protein>
<proteinExistence type="predicted"/>
<dbReference type="EMBL" id="AGNL01050604">
    <property type="protein sequence ID" value="EJK43805.1"/>
    <property type="molecule type" value="Genomic_DNA"/>
</dbReference>
<dbReference type="OrthoDB" id="46251at2759"/>
<gene>
    <name evidence="3" type="ORF">THAOC_37713</name>
</gene>
<reference evidence="3 4" key="1">
    <citation type="journal article" date="2012" name="Genome Biol.">
        <title>Genome and low-iron response of an oceanic diatom adapted to chronic iron limitation.</title>
        <authorList>
            <person name="Lommer M."/>
            <person name="Specht M."/>
            <person name="Roy A.S."/>
            <person name="Kraemer L."/>
            <person name="Andreson R."/>
            <person name="Gutowska M.A."/>
            <person name="Wolf J."/>
            <person name="Bergner S.V."/>
            <person name="Schilhabel M.B."/>
            <person name="Klostermeier U.C."/>
            <person name="Beiko R.G."/>
            <person name="Rosenstiel P."/>
            <person name="Hippler M."/>
            <person name="Laroche J."/>
        </authorList>
    </citation>
    <scope>NUCLEOTIDE SEQUENCE [LARGE SCALE GENOMIC DNA]</scope>
    <source>
        <strain evidence="3 4">CCMP1005</strain>
    </source>
</reference>
<name>K0QYH8_THAOC</name>
<dbReference type="SUPFAM" id="SSF101112">
    <property type="entry name" value="Oxygen-evolving enhancer protein 3"/>
    <property type="match status" value="1"/>
</dbReference>
<evidence type="ECO:0000313" key="3">
    <source>
        <dbReference type="EMBL" id="EJK43805.1"/>
    </source>
</evidence>
<evidence type="ECO:0000256" key="1">
    <source>
        <dbReference type="ARBA" id="ARBA00023078"/>
    </source>
</evidence>
<feature type="compositionally biased region" description="Basic residues" evidence="2">
    <location>
        <begin position="43"/>
        <end position="55"/>
    </location>
</feature>
<evidence type="ECO:0000313" key="4">
    <source>
        <dbReference type="Proteomes" id="UP000266841"/>
    </source>
</evidence>
<evidence type="ECO:0000256" key="2">
    <source>
        <dbReference type="SAM" id="MobiDB-lite"/>
    </source>
</evidence>